<feature type="compositionally biased region" description="Basic and acidic residues" evidence="5">
    <location>
        <begin position="99"/>
        <end position="117"/>
    </location>
</feature>
<organism evidence="8 9">
    <name type="scientific">Alkaliphilus metalliredigens (strain QYMF)</name>
    <dbReference type="NCBI Taxonomy" id="293826"/>
    <lineage>
        <taxon>Bacteria</taxon>
        <taxon>Bacillati</taxon>
        <taxon>Bacillota</taxon>
        <taxon>Clostridia</taxon>
        <taxon>Peptostreptococcales</taxon>
        <taxon>Natronincolaceae</taxon>
        <taxon>Alkaliphilus</taxon>
    </lineage>
</organism>
<keyword evidence="9" id="KW-1185">Reference proteome</keyword>
<feature type="transmembrane region" description="Helical" evidence="6">
    <location>
        <begin position="39"/>
        <end position="60"/>
    </location>
</feature>
<keyword evidence="4 6" id="KW-0472">Membrane</keyword>
<reference evidence="9" key="1">
    <citation type="journal article" date="2016" name="Genome Announc.">
        <title>Complete genome sequence of Alkaliphilus metalliredigens strain QYMF, an alkaliphilic and metal-reducing bacterium isolated from borax-contaminated leachate ponds.</title>
        <authorList>
            <person name="Hwang C."/>
            <person name="Copeland A."/>
            <person name="Lucas S."/>
            <person name="Lapidus A."/>
            <person name="Barry K."/>
            <person name="Detter J.C."/>
            <person name="Glavina Del Rio T."/>
            <person name="Hammon N."/>
            <person name="Israni S."/>
            <person name="Dalin E."/>
            <person name="Tice H."/>
            <person name="Pitluck S."/>
            <person name="Chertkov O."/>
            <person name="Brettin T."/>
            <person name="Bruce D."/>
            <person name="Han C."/>
            <person name="Schmutz J."/>
            <person name="Larimer F."/>
            <person name="Land M.L."/>
            <person name="Hauser L."/>
            <person name="Kyrpides N."/>
            <person name="Mikhailova N."/>
            <person name="Ye Q."/>
            <person name="Zhou J."/>
            <person name="Richardson P."/>
            <person name="Fields M.W."/>
        </authorList>
    </citation>
    <scope>NUCLEOTIDE SEQUENCE [LARGE SCALE GENOMIC DNA]</scope>
    <source>
        <strain evidence="9">QYMF</strain>
    </source>
</reference>
<evidence type="ECO:0000256" key="3">
    <source>
        <dbReference type="ARBA" id="ARBA00022989"/>
    </source>
</evidence>
<feature type="compositionally biased region" description="Low complexity" evidence="5">
    <location>
        <begin position="118"/>
        <end position="131"/>
    </location>
</feature>
<dbReference type="RefSeq" id="WP_012064748.1">
    <property type="nucleotide sequence ID" value="NC_009633.1"/>
</dbReference>
<dbReference type="PANTHER" id="PTHR41335:SF1">
    <property type="entry name" value="MEMBRANE PROTEIN"/>
    <property type="match status" value="1"/>
</dbReference>
<dbReference type="EMBL" id="CP000724">
    <property type="protein sequence ID" value="ABR49788.1"/>
    <property type="molecule type" value="Genomic_DNA"/>
</dbReference>
<accession>A6TUC0</accession>
<dbReference type="InterPro" id="IPR010445">
    <property type="entry name" value="LapA_dom"/>
</dbReference>
<gene>
    <name evidence="8" type="ordered locus">Amet_3668</name>
</gene>
<feature type="domain" description="Lipopolysaccharide assembly protein A" evidence="7">
    <location>
        <begin position="21"/>
        <end position="81"/>
    </location>
</feature>
<dbReference type="OrthoDB" id="1708221at2"/>
<dbReference type="Proteomes" id="UP000001572">
    <property type="component" value="Chromosome"/>
</dbReference>
<sequence length="131" mass="15003">MSVAFIFSLLFSVLVVVFALQNSAIVTINFLFVEHSISQALVILISAIFGAIIVLLLSMVKQIKSNIKIRNLTKTIHKSEEAERILKEKEEKIQRGKLEEENRLLREQEEATQKEMSEMNNNNQENSNDIK</sequence>
<evidence type="ECO:0000256" key="2">
    <source>
        <dbReference type="ARBA" id="ARBA00022692"/>
    </source>
</evidence>
<evidence type="ECO:0000313" key="9">
    <source>
        <dbReference type="Proteomes" id="UP000001572"/>
    </source>
</evidence>
<keyword evidence="3 6" id="KW-1133">Transmembrane helix</keyword>
<evidence type="ECO:0000256" key="1">
    <source>
        <dbReference type="ARBA" id="ARBA00022475"/>
    </source>
</evidence>
<evidence type="ECO:0000256" key="4">
    <source>
        <dbReference type="ARBA" id="ARBA00023136"/>
    </source>
</evidence>
<evidence type="ECO:0000256" key="5">
    <source>
        <dbReference type="SAM" id="MobiDB-lite"/>
    </source>
</evidence>
<keyword evidence="2 6" id="KW-0812">Transmembrane</keyword>
<dbReference type="KEGG" id="amt:Amet_3668"/>
<dbReference type="GO" id="GO:0005886">
    <property type="term" value="C:plasma membrane"/>
    <property type="evidence" value="ECO:0007669"/>
    <property type="project" value="InterPro"/>
</dbReference>
<dbReference type="HOGENOM" id="CLU_1923127_0_0_9"/>
<feature type="region of interest" description="Disordered" evidence="5">
    <location>
        <begin position="99"/>
        <end position="131"/>
    </location>
</feature>
<evidence type="ECO:0000259" key="7">
    <source>
        <dbReference type="Pfam" id="PF06305"/>
    </source>
</evidence>
<dbReference type="Pfam" id="PF06305">
    <property type="entry name" value="LapA_dom"/>
    <property type="match status" value="1"/>
</dbReference>
<keyword evidence="1" id="KW-1003">Cell membrane</keyword>
<dbReference type="PANTHER" id="PTHR41335">
    <property type="entry name" value="MEMBRANE PROTEIN-RELATED"/>
    <property type="match status" value="1"/>
</dbReference>
<protein>
    <recommendedName>
        <fullName evidence="7">Lipopolysaccharide assembly protein A domain-containing protein</fullName>
    </recommendedName>
</protein>
<dbReference type="AlphaFoldDB" id="A6TUC0"/>
<evidence type="ECO:0000313" key="8">
    <source>
        <dbReference type="EMBL" id="ABR49788.1"/>
    </source>
</evidence>
<name>A6TUC0_ALKMQ</name>
<dbReference type="STRING" id="293826.Amet_3668"/>
<dbReference type="eggNOG" id="COG5416">
    <property type="taxonomic scope" value="Bacteria"/>
</dbReference>
<proteinExistence type="predicted"/>
<evidence type="ECO:0000256" key="6">
    <source>
        <dbReference type="SAM" id="Phobius"/>
    </source>
</evidence>